<evidence type="ECO:0000256" key="9">
    <source>
        <dbReference type="ARBA" id="ARBA00022777"/>
    </source>
</evidence>
<evidence type="ECO:0000256" key="2">
    <source>
        <dbReference type="ARBA" id="ARBA00007370"/>
    </source>
</evidence>
<evidence type="ECO:0000256" key="12">
    <source>
        <dbReference type="ARBA" id="ARBA00049954"/>
    </source>
</evidence>
<evidence type="ECO:0000313" key="16">
    <source>
        <dbReference type="EMBL" id="AFY91914.1"/>
    </source>
</evidence>
<dbReference type="AlphaFoldDB" id="K9UCH5"/>
<feature type="binding site" evidence="13">
    <location>
        <begin position="90"/>
        <end position="100"/>
    </location>
    <ligand>
        <name>ATP</name>
        <dbReference type="ChEBI" id="CHEBI:30616"/>
    </ligand>
</feature>
<dbReference type="GO" id="GO:0005524">
    <property type="term" value="F:ATP binding"/>
    <property type="evidence" value="ECO:0007669"/>
    <property type="project" value="UniProtKB-UniRule"/>
</dbReference>
<proteinExistence type="inferred from homology"/>
<feature type="domain" description="GHMP kinase C-terminal" evidence="15">
    <location>
        <begin position="204"/>
        <end position="280"/>
    </location>
</feature>
<keyword evidence="8 13" id="KW-0547">Nucleotide-binding</keyword>
<evidence type="ECO:0000256" key="10">
    <source>
        <dbReference type="ARBA" id="ARBA00022840"/>
    </source>
</evidence>
<dbReference type="PROSITE" id="PS00627">
    <property type="entry name" value="GHMP_KINASES_ATP"/>
    <property type="match status" value="1"/>
</dbReference>
<dbReference type="PIRSF" id="PIRSF000676">
    <property type="entry name" value="Homoser_kin"/>
    <property type="match status" value="1"/>
</dbReference>
<keyword evidence="5 13" id="KW-0028">Amino-acid biosynthesis</keyword>
<comment type="function">
    <text evidence="12 13">Catalyzes the ATP-dependent phosphorylation of L-homoserine to L-homoserine phosphate.</text>
</comment>
<dbReference type="PRINTS" id="PR00958">
    <property type="entry name" value="HOMSERKINASE"/>
</dbReference>
<protein>
    <recommendedName>
        <fullName evidence="4 13">Homoserine kinase</fullName>
        <shortName evidence="13">HK</shortName>
        <shortName evidence="13">HSK</shortName>
        <ecNumber evidence="3 13">2.7.1.39</ecNumber>
    </recommendedName>
</protein>
<keyword evidence="9 13" id="KW-0418">Kinase</keyword>
<dbReference type="Gene3D" id="3.30.70.890">
    <property type="entry name" value="GHMP kinase, C-terminal domain"/>
    <property type="match status" value="1"/>
</dbReference>
<dbReference type="InterPro" id="IPR014721">
    <property type="entry name" value="Ribsml_uS5_D2-typ_fold_subgr"/>
</dbReference>
<reference evidence="16 17" key="1">
    <citation type="submission" date="2012-05" db="EMBL/GenBank/DDBJ databases">
        <title>Finished chromosome of genome of Chamaesiphon sp. PCC 6605.</title>
        <authorList>
            <consortium name="US DOE Joint Genome Institute"/>
            <person name="Gugger M."/>
            <person name="Coursin T."/>
            <person name="Rippka R."/>
            <person name="Tandeau De Marsac N."/>
            <person name="Huntemann M."/>
            <person name="Wei C.-L."/>
            <person name="Han J."/>
            <person name="Detter J.C."/>
            <person name="Han C."/>
            <person name="Tapia R."/>
            <person name="Chen A."/>
            <person name="Kyrpides N."/>
            <person name="Mavromatis K."/>
            <person name="Markowitz V."/>
            <person name="Szeto E."/>
            <person name="Ivanova N."/>
            <person name="Pagani I."/>
            <person name="Pati A."/>
            <person name="Goodwin L."/>
            <person name="Nordberg H.P."/>
            <person name="Cantor M.N."/>
            <person name="Hua S.X."/>
            <person name="Woyke T."/>
            <person name="Kerfeld C.A."/>
        </authorList>
    </citation>
    <scope>NUCLEOTIDE SEQUENCE [LARGE SCALE GENOMIC DNA]</scope>
    <source>
        <strain evidence="17">ATCC 27169 / PCC 6605</strain>
    </source>
</reference>
<dbReference type="HOGENOM" id="CLU_041243_0_2_3"/>
<dbReference type="Proteomes" id="UP000010366">
    <property type="component" value="Chromosome"/>
</dbReference>
<evidence type="ECO:0000256" key="8">
    <source>
        <dbReference type="ARBA" id="ARBA00022741"/>
    </source>
</evidence>
<evidence type="ECO:0000256" key="3">
    <source>
        <dbReference type="ARBA" id="ARBA00012078"/>
    </source>
</evidence>
<evidence type="ECO:0000256" key="11">
    <source>
        <dbReference type="ARBA" id="ARBA00049375"/>
    </source>
</evidence>
<evidence type="ECO:0000259" key="15">
    <source>
        <dbReference type="Pfam" id="PF08544"/>
    </source>
</evidence>
<dbReference type="EMBL" id="CP003600">
    <property type="protein sequence ID" value="AFY91914.1"/>
    <property type="molecule type" value="Genomic_DNA"/>
</dbReference>
<keyword evidence="6 13" id="KW-0808">Transferase</keyword>
<dbReference type="InterPro" id="IPR006203">
    <property type="entry name" value="GHMP_knse_ATP-bd_CS"/>
</dbReference>
<dbReference type="InterPro" id="IPR006204">
    <property type="entry name" value="GHMP_kinase_N_dom"/>
</dbReference>
<evidence type="ECO:0000256" key="13">
    <source>
        <dbReference type="HAMAP-Rule" id="MF_00384"/>
    </source>
</evidence>
<dbReference type="UniPathway" id="UPA00050">
    <property type="reaction ID" value="UER00064"/>
</dbReference>
<dbReference type="Pfam" id="PF00288">
    <property type="entry name" value="GHMP_kinases_N"/>
    <property type="match status" value="1"/>
</dbReference>
<dbReference type="OrthoDB" id="9769912at2"/>
<keyword evidence="10 13" id="KW-0067">ATP-binding</keyword>
<dbReference type="GO" id="GO:0004413">
    <property type="term" value="F:homoserine kinase activity"/>
    <property type="evidence" value="ECO:0007669"/>
    <property type="project" value="UniProtKB-UniRule"/>
</dbReference>
<gene>
    <name evidence="13" type="primary">thrB</name>
    <name evidence="16" type="ORF">Cha6605_0637</name>
</gene>
<dbReference type="STRING" id="1173020.Cha6605_0637"/>
<dbReference type="HAMAP" id="MF_00384">
    <property type="entry name" value="Homoser_kinase"/>
    <property type="match status" value="1"/>
</dbReference>
<sequence length="302" mass="31400">MMTTATVRVPATTANLGAGFDCIGAALSLYNEFAFTPIDTESLVIAVRGLEAARVNTDASNLAYQAFVKLYSRIDRSPPVIQLEIKLGVPLARGLGSSATAIVGGLLGANALAGNPLSLADIMQLAIEMEGHPDNVVPALIGGCRLAATAASGWAIADIPWHDSVVPVVAIPDFELSTAEARSVLPTDYSRADAIFNTAHLGLMVRGLETGNPEWLSAALADRLHQPYRQQLIPGYTDVERAVVAAGGYGMVISGAGPTLLALTTAERADAVATAMTDAWATHNIQAQAQPLPVDMQGAVCS</sequence>
<evidence type="ECO:0000256" key="4">
    <source>
        <dbReference type="ARBA" id="ARBA00017858"/>
    </source>
</evidence>
<dbReference type="EC" id="2.7.1.39" evidence="3 13"/>
<dbReference type="GO" id="GO:0005737">
    <property type="term" value="C:cytoplasm"/>
    <property type="evidence" value="ECO:0007669"/>
    <property type="project" value="UniProtKB-SubCell"/>
</dbReference>
<dbReference type="GO" id="GO:0009088">
    <property type="term" value="P:threonine biosynthetic process"/>
    <property type="evidence" value="ECO:0007669"/>
    <property type="project" value="UniProtKB-UniRule"/>
</dbReference>
<evidence type="ECO:0000313" key="17">
    <source>
        <dbReference type="Proteomes" id="UP000010366"/>
    </source>
</evidence>
<keyword evidence="7 13" id="KW-0791">Threonine biosynthesis</keyword>
<evidence type="ECO:0000256" key="6">
    <source>
        <dbReference type="ARBA" id="ARBA00022679"/>
    </source>
</evidence>
<dbReference type="InterPro" id="IPR013750">
    <property type="entry name" value="GHMP_kinase_C_dom"/>
</dbReference>
<dbReference type="NCBIfam" id="NF002288">
    <property type="entry name" value="PRK01212.1-4"/>
    <property type="match status" value="1"/>
</dbReference>
<organism evidence="16 17">
    <name type="scientific">Chamaesiphon minutus (strain ATCC 27169 / PCC 6605)</name>
    <dbReference type="NCBI Taxonomy" id="1173020"/>
    <lineage>
        <taxon>Bacteria</taxon>
        <taxon>Bacillati</taxon>
        <taxon>Cyanobacteriota</taxon>
        <taxon>Cyanophyceae</taxon>
        <taxon>Gomontiellales</taxon>
        <taxon>Chamaesiphonaceae</taxon>
        <taxon>Chamaesiphon</taxon>
    </lineage>
</organism>
<comment type="similarity">
    <text evidence="2 13">Belongs to the GHMP kinase family. Homoserine kinase subfamily.</text>
</comment>
<dbReference type="InterPro" id="IPR036554">
    <property type="entry name" value="GHMP_kinase_C_sf"/>
</dbReference>
<evidence type="ECO:0000256" key="5">
    <source>
        <dbReference type="ARBA" id="ARBA00022605"/>
    </source>
</evidence>
<dbReference type="InterPro" id="IPR020568">
    <property type="entry name" value="Ribosomal_Su5_D2-typ_SF"/>
</dbReference>
<dbReference type="InterPro" id="IPR000870">
    <property type="entry name" value="Homoserine_kinase"/>
</dbReference>
<dbReference type="PANTHER" id="PTHR20861">
    <property type="entry name" value="HOMOSERINE/4-DIPHOSPHOCYTIDYL-2-C-METHYL-D-ERYTHRITOL KINASE"/>
    <property type="match status" value="1"/>
</dbReference>
<comment type="catalytic activity">
    <reaction evidence="11 13">
        <text>L-homoserine + ATP = O-phospho-L-homoserine + ADP + H(+)</text>
        <dbReference type="Rhea" id="RHEA:13985"/>
        <dbReference type="ChEBI" id="CHEBI:15378"/>
        <dbReference type="ChEBI" id="CHEBI:30616"/>
        <dbReference type="ChEBI" id="CHEBI:57476"/>
        <dbReference type="ChEBI" id="CHEBI:57590"/>
        <dbReference type="ChEBI" id="CHEBI:456216"/>
        <dbReference type="EC" id="2.7.1.39"/>
    </reaction>
</comment>
<dbReference type="SUPFAM" id="SSF54211">
    <property type="entry name" value="Ribosomal protein S5 domain 2-like"/>
    <property type="match status" value="1"/>
</dbReference>
<dbReference type="NCBIfam" id="TIGR00191">
    <property type="entry name" value="thrB"/>
    <property type="match status" value="1"/>
</dbReference>
<evidence type="ECO:0000256" key="7">
    <source>
        <dbReference type="ARBA" id="ARBA00022697"/>
    </source>
</evidence>
<dbReference type="Pfam" id="PF08544">
    <property type="entry name" value="GHMP_kinases_C"/>
    <property type="match status" value="1"/>
</dbReference>
<keyword evidence="17" id="KW-1185">Reference proteome</keyword>
<comment type="subcellular location">
    <subcellularLocation>
        <location evidence="13">Cytoplasm</location>
    </subcellularLocation>
</comment>
<evidence type="ECO:0000256" key="1">
    <source>
        <dbReference type="ARBA" id="ARBA00005015"/>
    </source>
</evidence>
<comment type="pathway">
    <text evidence="1 13">Amino-acid biosynthesis; L-threonine biosynthesis; L-threonine from L-aspartate: step 4/5.</text>
</comment>
<name>K9UCH5_CHAP6</name>
<accession>K9UCH5</accession>
<dbReference type="PANTHER" id="PTHR20861:SF1">
    <property type="entry name" value="HOMOSERINE KINASE"/>
    <property type="match status" value="1"/>
</dbReference>
<dbReference type="SUPFAM" id="SSF55060">
    <property type="entry name" value="GHMP Kinase, C-terminal domain"/>
    <property type="match status" value="1"/>
</dbReference>
<dbReference type="eggNOG" id="COG0083">
    <property type="taxonomic scope" value="Bacteria"/>
</dbReference>
<dbReference type="Gene3D" id="3.30.230.10">
    <property type="match status" value="1"/>
</dbReference>
<evidence type="ECO:0000259" key="14">
    <source>
        <dbReference type="Pfam" id="PF00288"/>
    </source>
</evidence>
<dbReference type="KEGG" id="cmp:Cha6605_0637"/>
<dbReference type="RefSeq" id="WP_015158108.1">
    <property type="nucleotide sequence ID" value="NC_019697.1"/>
</dbReference>
<dbReference type="PATRIC" id="fig|1173020.3.peg.747"/>
<feature type="domain" description="GHMP kinase N-terminal" evidence="14">
    <location>
        <begin position="61"/>
        <end position="143"/>
    </location>
</feature>
<keyword evidence="13" id="KW-0963">Cytoplasm</keyword>